<dbReference type="KEGG" id="hje:HacjB3_18778"/>
<evidence type="ECO:0000256" key="3">
    <source>
        <dbReference type="ARBA" id="ARBA00022801"/>
    </source>
</evidence>
<dbReference type="PANTHER" id="PTHR37326">
    <property type="entry name" value="BLL3975 PROTEIN"/>
    <property type="match status" value="1"/>
</dbReference>
<evidence type="ECO:0000256" key="4">
    <source>
        <dbReference type="ARBA" id="ARBA00022833"/>
    </source>
</evidence>
<sequence>MDALNQDRIVKTLMKGTNRETEVYEVNGPKEGPTAVIIGGMHGNEVNGYRVAANATNWELDAGRLLVIPLANIVAIERNSRQGPDGDLNRLFPSGQKPESALARAIWGVVEDTDPDVVIDLHRSRGLFNTHHRWIGQVLLLTEAHGDRAIDTAEYVVDYMNENYVPRTMRFHRFTMADIHDTDRDTGMLIQKVQRDIGAPGFLIESTEFLLDLETQLRWTTTITEQLLDQNGIQRTA</sequence>
<evidence type="ECO:0000313" key="9">
    <source>
        <dbReference type="Proteomes" id="UP000011645"/>
    </source>
</evidence>
<dbReference type="GeneID" id="9421542"/>
<dbReference type="PANTHER" id="PTHR37326:SF1">
    <property type="entry name" value="BLL3975 PROTEIN"/>
    <property type="match status" value="1"/>
</dbReference>
<evidence type="ECO:0000313" key="6">
    <source>
        <dbReference type="EMBL" id="ADJ17095.1"/>
    </source>
</evidence>
<keyword evidence="6" id="KW-0614">Plasmid</keyword>
<geneLocation type="plasmid" evidence="6 8">
    <name>2</name>
</geneLocation>
<dbReference type="InterPro" id="IPR055438">
    <property type="entry name" value="AstE_AspA_cat"/>
</dbReference>
<dbReference type="GO" id="GO:0016788">
    <property type="term" value="F:hydrolase activity, acting on ester bonds"/>
    <property type="evidence" value="ECO:0007669"/>
    <property type="project" value="InterPro"/>
</dbReference>
<dbReference type="EMBL" id="CP002064">
    <property type="protein sequence ID" value="ADJ17095.1"/>
    <property type="molecule type" value="Genomic_DNA"/>
</dbReference>
<gene>
    <name evidence="6" type="ordered locus">HacjB3_18778</name>
    <name evidence="7" type="ORF">C497_00640</name>
</gene>
<dbReference type="RefSeq" id="WP_008413711.1">
    <property type="nucleotide sequence ID" value="NC_014299.1"/>
</dbReference>
<comment type="cofactor">
    <cofactor evidence="1">
        <name>Zn(2+)</name>
        <dbReference type="ChEBI" id="CHEBI:29105"/>
    </cofactor>
</comment>
<dbReference type="PATRIC" id="fig|795797.18.peg.3640"/>
<protein>
    <submittedName>
        <fullName evidence="6">Deacylase-like protein</fullName>
    </submittedName>
</protein>
<keyword evidence="9" id="KW-1185">Reference proteome</keyword>
<dbReference type="Pfam" id="PF24827">
    <property type="entry name" value="AstE_AspA_cat"/>
    <property type="match status" value="1"/>
</dbReference>
<keyword evidence="2" id="KW-0479">Metal-binding</keyword>
<dbReference type="eggNOG" id="arCOG02890">
    <property type="taxonomic scope" value="Archaea"/>
</dbReference>
<evidence type="ECO:0000256" key="2">
    <source>
        <dbReference type="ARBA" id="ARBA00022723"/>
    </source>
</evidence>
<name>D8JCI8_HALJB</name>
<dbReference type="HOGENOM" id="CLU_057641_0_0_2"/>
<evidence type="ECO:0000313" key="8">
    <source>
        <dbReference type="Proteomes" id="UP000000390"/>
    </source>
</evidence>
<reference evidence="6 8" key="1">
    <citation type="journal article" date="2010" name="J. Bacteriol.">
        <title>Complete genome sequence of Halalkalicoccus jeotgali B3(T), an extremely halophilic archaeon.</title>
        <authorList>
            <person name="Roh S.W."/>
            <person name="Nam Y.D."/>
            <person name="Nam S.H."/>
            <person name="Choi S.H."/>
            <person name="Park H.S."/>
            <person name="Bae J.W."/>
        </authorList>
    </citation>
    <scope>NUCLEOTIDE SEQUENCE [LARGE SCALE GENOMIC DNA]</scope>
    <source>
        <strain evidence="6">B3</strain>
        <strain evidence="8">DSM 18796 / CECT 7217 / JCM 14584 / KCTC 4019 / B3</strain>
        <plasmid evidence="8">2</plasmid>
    </source>
</reference>
<evidence type="ECO:0000313" key="7">
    <source>
        <dbReference type="EMBL" id="ELY41749.1"/>
    </source>
</evidence>
<dbReference type="EMBL" id="AOHV01000002">
    <property type="protein sequence ID" value="ELY41749.1"/>
    <property type="molecule type" value="Genomic_DNA"/>
</dbReference>
<keyword evidence="4" id="KW-0862">Zinc</keyword>
<dbReference type="InterPro" id="IPR053138">
    <property type="entry name" value="N-alpha-Ac-DABA_deacetylase"/>
</dbReference>
<dbReference type="Proteomes" id="UP000011645">
    <property type="component" value="Unassembled WGS sequence"/>
</dbReference>
<feature type="domain" description="Succinylglutamate desuccinylase/Aspartoacylase catalytic" evidence="5">
    <location>
        <begin position="32"/>
        <end position="123"/>
    </location>
</feature>
<organism evidence="6 8">
    <name type="scientific">Halalkalicoccus jeotgali (strain DSM 18796 / CECT 7217 / JCM 14584 / KCTC 4019 / B3)</name>
    <dbReference type="NCBI Taxonomy" id="795797"/>
    <lineage>
        <taxon>Archaea</taxon>
        <taxon>Methanobacteriati</taxon>
        <taxon>Methanobacteriota</taxon>
        <taxon>Stenosarchaea group</taxon>
        <taxon>Halobacteria</taxon>
        <taxon>Halobacteriales</taxon>
        <taxon>Halococcaceae</taxon>
        <taxon>Halalkalicoccus</taxon>
    </lineage>
</organism>
<proteinExistence type="predicted"/>
<dbReference type="Proteomes" id="UP000000390">
    <property type="component" value="Plasmid 2"/>
</dbReference>
<dbReference type="SUPFAM" id="SSF53187">
    <property type="entry name" value="Zn-dependent exopeptidases"/>
    <property type="match status" value="1"/>
</dbReference>
<evidence type="ECO:0000259" key="5">
    <source>
        <dbReference type="Pfam" id="PF24827"/>
    </source>
</evidence>
<accession>D8JCI8</accession>
<evidence type="ECO:0000256" key="1">
    <source>
        <dbReference type="ARBA" id="ARBA00001947"/>
    </source>
</evidence>
<dbReference type="AlphaFoldDB" id="D8JCI8"/>
<dbReference type="OrthoDB" id="170089at2157"/>
<keyword evidence="3" id="KW-0378">Hydrolase</keyword>
<dbReference type="GO" id="GO:0046872">
    <property type="term" value="F:metal ion binding"/>
    <property type="evidence" value="ECO:0007669"/>
    <property type="project" value="UniProtKB-KW"/>
</dbReference>
<reference evidence="7 9" key="2">
    <citation type="journal article" date="2014" name="PLoS Genet.">
        <title>Phylogenetically driven sequencing of extremely halophilic archaea reveals strategies for static and dynamic osmo-response.</title>
        <authorList>
            <person name="Becker E.A."/>
            <person name="Seitzer P.M."/>
            <person name="Tritt A."/>
            <person name="Larsen D."/>
            <person name="Krusor M."/>
            <person name="Yao A.I."/>
            <person name="Wu D."/>
            <person name="Madern D."/>
            <person name="Eisen J.A."/>
            <person name="Darling A.E."/>
            <person name="Facciotti M.T."/>
        </authorList>
    </citation>
    <scope>NUCLEOTIDE SEQUENCE [LARGE SCALE GENOMIC DNA]</scope>
    <source>
        <strain evidence="7">B3</strain>
        <strain evidence="9">DSM 18796 / CECT 7217 / JCM 14584 / KCTC 4019 / B3</strain>
    </source>
</reference>
<dbReference type="Gene3D" id="3.40.630.10">
    <property type="entry name" value="Zn peptidases"/>
    <property type="match status" value="1"/>
</dbReference>